<reference evidence="3 4" key="1">
    <citation type="submission" date="2014-10" db="EMBL/GenBank/DDBJ databases">
        <authorList>
            <person name="Seo M.-J."/>
            <person name="Seok Y.J."/>
            <person name="Cha I.-T."/>
        </authorList>
    </citation>
    <scope>NUCLEOTIDE SEQUENCE [LARGE SCALE GENOMIC DNA]</scope>
    <source>
        <strain evidence="3 4">NEU</strain>
    </source>
</reference>
<accession>A0A1S2N4N8</accession>
<dbReference type="InterPro" id="IPR007484">
    <property type="entry name" value="Peptidase_M28"/>
</dbReference>
<organism evidence="3 4">
    <name type="scientific">Massilia timonae</name>
    <dbReference type="NCBI Taxonomy" id="47229"/>
    <lineage>
        <taxon>Bacteria</taxon>
        <taxon>Pseudomonadati</taxon>
        <taxon>Pseudomonadota</taxon>
        <taxon>Betaproteobacteria</taxon>
        <taxon>Burkholderiales</taxon>
        <taxon>Oxalobacteraceae</taxon>
        <taxon>Telluria group</taxon>
        <taxon>Massilia</taxon>
    </lineage>
</organism>
<dbReference type="InterPro" id="IPR045175">
    <property type="entry name" value="M28_fam"/>
</dbReference>
<dbReference type="Gene3D" id="3.40.630.10">
    <property type="entry name" value="Zn peptidases"/>
    <property type="match status" value="1"/>
</dbReference>
<keyword evidence="1" id="KW-1133">Transmembrane helix</keyword>
<dbReference type="GO" id="GO:0006508">
    <property type="term" value="P:proteolysis"/>
    <property type="evidence" value="ECO:0007669"/>
    <property type="project" value="InterPro"/>
</dbReference>
<feature type="transmembrane region" description="Helical" evidence="1">
    <location>
        <begin position="505"/>
        <end position="525"/>
    </location>
</feature>
<evidence type="ECO:0000313" key="4">
    <source>
        <dbReference type="Proteomes" id="UP000180246"/>
    </source>
</evidence>
<feature type="transmembrane region" description="Helical" evidence="1">
    <location>
        <begin position="446"/>
        <end position="463"/>
    </location>
</feature>
<comment type="caution">
    <text evidence="3">The sequence shown here is derived from an EMBL/GenBank/DDBJ whole genome shotgun (WGS) entry which is preliminary data.</text>
</comment>
<sequence length="747" mass="80261">MDATSAAIPAIRLTGFMHALAGCLGLAVLVILGWMALTRQAPPEPKAEIAAGSWNARVQEHMRVLAARPRSIATEGNAQARAYLAAQLRAMGLAPAVQRATVRKSVVYYFGAIHNTVGVVHNVVARIPGSAPDAGRRPALLLTAHYDSGNAGRDAARGAATMAALLETARFLRTAPPANDVVLLFADGHHVGALGAKGFVEQHPLAPNIGLALKFDPAGDGGLRMVETSGAGGAALSGWMRAAPELRGSSLETTLARMLNDAPHIGPLAALDTPVLLFAGGEADPRQLGDAMLRLARAYGDTPLERGAQTAAAYFSLPVVGLVQHAAWLAWAPTILSCLMLGFAWRRLFGADGAVEAAQGVFGVCFLLLVVRVGSWTWREEVAAAGLAGEQRLPLMVLVVASCVFVAGLYLFRRSVGAAAMVLGALAWPALTLLLVVFFLPGAAYVLAWPLAAALAAFLVLQSRWGQRQAFAPRLLVLVAGLAPAAALFPSALRDAWLLLAPHHMYLPPMLMALPMLCFACLLLVLRMAPAVAAALALLAASCFALPGQAAPRIALPSTSDGLERLVYYKDANTWRAYWLLPEQPLDDWRHQLFPGRQPTIFVEVFGWNSPRQWYAEAPREDAIAFPECFALLNTVGKVRRGTFTVRSKNRAPHIELRMSGAKALRSRLDGVPLTSKEAPWMLSLYGMEDRMLHFEIESAPDEIFAITVQERMPGVPRHLLPSREQGAPYLREQSGMTMSTDILRFY</sequence>
<feature type="transmembrane region" description="Helical" evidence="1">
    <location>
        <begin position="475"/>
        <end position="493"/>
    </location>
</feature>
<feature type="transmembrane region" description="Helical" evidence="1">
    <location>
        <begin position="326"/>
        <end position="345"/>
    </location>
</feature>
<feature type="transmembrane region" description="Helical" evidence="1">
    <location>
        <begin position="16"/>
        <end position="37"/>
    </location>
</feature>
<feature type="domain" description="Peptidase M28" evidence="2">
    <location>
        <begin position="122"/>
        <end position="253"/>
    </location>
</feature>
<protein>
    <submittedName>
        <fullName evidence="3">Peptidase M28 family protein</fullName>
    </submittedName>
</protein>
<dbReference type="PANTHER" id="PTHR12147">
    <property type="entry name" value="METALLOPEPTIDASE M28 FAMILY MEMBER"/>
    <property type="match status" value="1"/>
</dbReference>
<keyword evidence="1" id="KW-0472">Membrane</keyword>
<evidence type="ECO:0000313" key="3">
    <source>
        <dbReference type="EMBL" id="OIJ40039.1"/>
    </source>
</evidence>
<dbReference type="GO" id="GO:0008235">
    <property type="term" value="F:metalloexopeptidase activity"/>
    <property type="evidence" value="ECO:0007669"/>
    <property type="project" value="InterPro"/>
</dbReference>
<dbReference type="SUPFAM" id="SSF53187">
    <property type="entry name" value="Zn-dependent exopeptidases"/>
    <property type="match status" value="1"/>
</dbReference>
<dbReference type="RefSeq" id="WP_071360774.1">
    <property type="nucleotide sequence ID" value="NZ_JRYB01000001.1"/>
</dbReference>
<keyword evidence="1" id="KW-0812">Transmembrane</keyword>
<dbReference type="EMBL" id="JRYB01000001">
    <property type="protein sequence ID" value="OIJ40039.1"/>
    <property type="molecule type" value="Genomic_DNA"/>
</dbReference>
<name>A0A1S2N4N8_9BURK</name>
<proteinExistence type="predicted"/>
<dbReference type="Pfam" id="PF04389">
    <property type="entry name" value="Peptidase_M28"/>
    <property type="match status" value="1"/>
</dbReference>
<gene>
    <name evidence="3" type="ORF">LO55_1166</name>
</gene>
<feature type="transmembrane region" description="Helical" evidence="1">
    <location>
        <begin position="393"/>
        <end position="412"/>
    </location>
</feature>
<feature type="transmembrane region" description="Helical" evidence="1">
    <location>
        <begin position="419"/>
        <end position="440"/>
    </location>
</feature>
<dbReference type="AlphaFoldDB" id="A0A1S2N4N8"/>
<evidence type="ECO:0000256" key="1">
    <source>
        <dbReference type="SAM" id="Phobius"/>
    </source>
</evidence>
<evidence type="ECO:0000259" key="2">
    <source>
        <dbReference type="Pfam" id="PF04389"/>
    </source>
</evidence>
<dbReference type="Proteomes" id="UP000180246">
    <property type="component" value="Unassembled WGS sequence"/>
</dbReference>
<feature type="transmembrane region" description="Helical" evidence="1">
    <location>
        <begin position="532"/>
        <end position="550"/>
    </location>
</feature>
<feature type="transmembrane region" description="Helical" evidence="1">
    <location>
        <begin position="357"/>
        <end position="378"/>
    </location>
</feature>
<dbReference type="PANTHER" id="PTHR12147:SF26">
    <property type="entry name" value="PEPTIDASE M28 DOMAIN-CONTAINING PROTEIN"/>
    <property type="match status" value="1"/>
</dbReference>